<protein>
    <submittedName>
        <fullName evidence="2">GNAT family N-acetyltransferase</fullName>
    </submittedName>
</protein>
<dbReference type="SUPFAM" id="SSF55729">
    <property type="entry name" value="Acyl-CoA N-acyltransferases (Nat)"/>
    <property type="match status" value="1"/>
</dbReference>
<dbReference type="Proteomes" id="UP000240481">
    <property type="component" value="Unassembled WGS sequence"/>
</dbReference>
<dbReference type="Pfam" id="PF13673">
    <property type="entry name" value="Acetyltransf_10"/>
    <property type="match status" value="1"/>
</dbReference>
<dbReference type="PANTHER" id="PTHR43451">
    <property type="entry name" value="ACETYLTRANSFERASE (GNAT) FAMILY PROTEIN"/>
    <property type="match status" value="1"/>
</dbReference>
<feature type="domain" description="N-acetyltransferase" evidence="1">
    <location>
        <begin position="52"/>
        <end position="201"/>
    </location>
</feature>
<reference evidence="2 3" key="1">
    <citation type="submission" date="2018-01" db="EMBL/GenBank/DDBJ databases">
        <title>Whole genome sequencing of Histamine producing bacteria.</title>
        <authorList>
            <person name="Butler K."/>
        </authorList>
    </citation>
    <scope>NUCLEOTIDE SEQUENCE [LARGE SCALE GENOMIC DNA]</scope>
    <source>
        <strain evidence="2 3">DSM 24669</strain>
    </source>
</reference>
<dbReference type="STRING" id="680026.AB733_23455"/>
<sequence>MQKSMSACCLHHTDKQKRQNCLNRLWLLIRAGLRQSSDLRIDTFHQWYTRMFMIEAVQRDDLSAVIHVIEQAIHQTLAVSKDEADSLVAGCVDEGLKSLLIPSGYIYLLYRHKQRVVGVVLLKPDNRLSCLFVDPAYHRQGIASSLLQSALIQRYKDDPAAVIRLNASTYAEPFYLHHGFQQNGEKKELPGGCIPFSAPIEQLIVNKCD</sequence>
<gene>
    <name evidence="2" type="ORF">C9I94_18530</name>
</gene>
<organism evidence="2 3">
    <name type="scientific">Photobacterium swingsii</name>
    <dbReference type="NCBI Taxonomy" id="680026"/>
    <lineage>
        <taxon>Bacteria</taxon>
        <taxon>Pseudomonadati</taxon>
        <taxon>Pseudomonadota</taxon>
        <taxon>Gammaproteobacteria</taxon>
        <taxon>Vibrionales</taxon>
        <taxon>Vibrionaceae</taxon>
        <taxon>Photobacterium</taxon>
    </lineage>
</organism>
<dbReference type="PROSITE" id="PS51186">
    <property type="entry name" value="GNAT"/>
    <property type="match status" value="1"/>
</dbReference>
<dbReference type="InterPro" id="IPR000182">
    <property type="entry name" value="GNAT_dom"/>
</dbReference>
<dbReference type="Gene3D" id="3.40.630.30">
    <property type="match status" value="1"/>
</dbReference>
<dbReference type="InterPro" id="IPR016181">
    <property type="entry name" value="Acyl_CoA_acyltransferase"/>
</dbReference>
<keyword evidence="2" id="KW-0808">Transferase</keyword>
<dbReference type="GO" id="GO:0016747">
    <property type="term" value="F:acyltransferase activity, transferring groups other than amino-acyl groups"/>
    <property type="evidence" value="ECO:0007669"/>
    <property type="project" value="InterPro"/>
</dbReference>
<dbReference type="EMBL" id="PYLZ01000011">
    <property type="protein sequence ID" value="PSW22780.1"/>
    <property type="molecule type" value="Genomic_DNA"/>
</dbReference>
<evidence type="ECO:0000313" key="2">
    <source>
        <dbReference type="EMBL" id="PSW22780.1"/>
    </source>
</evidence>
<dbReference type="OrthoDB" id="9789605at2"/>
<accession>A0A2T3P2R8</accession>
<keyword evidence="3" id="KW-1185">Reference proteome</keyword>
<comment type="caution">
    <text evidence="2">The sequence shown here is derived from an EMBL/GenBank/DDBJ whole genome shotgun (WGS) entry which is preliminary data.</text>
</comment>
<name>A0A2T3P2R8_9GAMM</name>
<dbReference type="InterPro" id="IPR052564">
    <property type="entry name" value="N-acetyltrans/Recomb-assoc"/>
</dbReference>
<evidence type="ECO:0000313" key="3">
    <source>
        <dbReference type="Proteomes" id="UP000240481"/>
    </source>
</evidence>
<dbReference type="PANTHER" id="PTHR43451:SF1">
    <property type="entry name" value="ACETYLTRANSFERASE"/>
    <property type="match status" value="1"/>
</dbReference>
<evidence type="ECO:0000259" key="1">
    <source>
        <dbReference type="PROSITE" id="PS51186"/>
    </source>
</evidence>
<proteinExistence type="predicted"/>
<dbReference type="CDD" id="cd04301">
    <property type="entry name" value="NAT_SF"/>
    <property type="match status" value="1"/>
</dbReference>
<dbReference type="AlphaFoldDB" id="A0A2T3P2R8"/>